<protein>
    <recommendedName>
        <fullName evidence="3">Winged helix DNA-binding domain-containing protein</fullName>
    </recommendedName>
</protein>
<name>K0K3K1_SACES</name>
<dbReference type="KEGG" id="sesp:BN6_41760"/>
<gene>
    <name evidence="1" type="ordered locus">BN6_41760</name>
</gene>
<dbReference type="HOGENOM" id="CLU_713551_0_0_11"/>
<evidence type="ECO:0000313" key="1">
    <source>
        <dbReference type="EMBL" id="CCH31464.1"/>
    </source>
</evidence>
<evidence type="ECO:0000313" key="2">
    <source>
        <dbReference type="Proteomes" id="UP000006281"/>
    </source>
</evidence>
<evidence type="ECO:0008006" key="3">
    <source>
        <dbReference type="Google" id="ProtNLM"/>
    </source>
</evidence>
<dbReference type="Proteomes" id="UP000006281">
    <property type="component" value="Chromosome"/>
</dbReference>
<dbReference type="eggNOG" id="COG3214">
    <property type="taxonomic scope" value="Bacteria"/>
</dbReference>
<dbReference type="PANTHER" id="PTHR38479">
    <property type="entry name" value="LMO0824 PROTEIN"/>
    <property type="match status" value="1"/>
</dbReference>
<dbReference type="Pfam" id="PF06224">
    <property type="entry name" value="AlkZ-like"/>
    <property type="match status" value="1"/>
</dbReference>
<accession>K0K3K1</accession>
<reference evidence="1 2" key="1">
    <citation type="journal article" date="2012" name="BMC Genomics">
        <title>Complete genome sequence of Saccharothrix espanaensis DSM 44229T and comparison to the other completely sequenced Pseudonocardiaceae.</title>
        <authorList>
            <person name="Strobel T."/>
            <person name="Al-Dilaimi A."/>
            <person name="Blom J."/>
            <person name="Gessner A."/>
            <person name="Kalinowski J."/>
            <person name="Luzhetska M."/>
            <person name="Puhler A."/>
            <person name="Szczepanowski R."/>
            <person name="Bechthold A."/>
            <person name="Ruckert C."/>
        </authorList>
    </citation>
    <scope>NUCLEOTIDE SEQUENCE [LARGE SCALE GENOMIC DNA]</scope>
    <source>
        <strain evidence="2">ATCC 51144 / DSM 44229 / JCM 9112 / NBRC 15066 / NRRL 15764</strain>
    </source>
</reference>
<dbReference type="BioCyc" id="SESP1179773:BN6_RS20215-MONOMER"/>
<organism evidence="1 2">
    <name type="scientific">Saccharothrix espanaensis (strain ATCC 51144 / DSM 44229 / JCM 9112 / NBRC 15066 / NRRL 15764)</name>
    <dbReference type="NCBI Taxonomy" id="1179773"/>
    <lineage>
        <taxon>Bacteria</taxon>
        <taxon>Bacillati</taxon>
        <taxon>Actinomycetota</taxon>
        <taxon>Actinomycetes</taxon>
        <taxon>Pseudonocardiales</taxon>
        <taxon>Pseudonocardiaceae</taxon>
        <taxon>Saccharothrix</taxon>
    </lineage>
</organism>
<sequence length="384" mass="41713">MTPAVISDDQRRARLGARHLLAAPAPTVREVADALVGLHASDPASVFLSARARLTEPSVQAVEDALYRDRTLVRLLCMRRTMFVVTAESAPVVDAAAARQIAAKERVGLLKYLADGVGWDAARLAEVERAVLAALAARGTATAVELGQDVPALLEQVVLSPGKPYEVRQNVSSRVLRVLAADGLLRRGRPRGTWISSQFRWEPGTPWPAMDVSRAQAELVRRWLARYGPGTEADLKWWTGWTLGAVRKALAEVGAEQVALAGGTGYVLPGDLDAPEPAPWVALLPALDPTAMGWQARDWYLAPDLRPALFDYSGNVGPTVWVDGAVVGGWAQRKDGEVVWRPLLDVGREATDAIDREAARLAEWTDGIRVLSRFPAPLEKELIR</sequence>
<dbReference type="PATRIC" id="fig|1179773.3.peg.4181"/>
<dbReference type="PANTHER" id="PTHR38479:SF2">
    <property type="entry name" value="WINGED HELIX DNA-BINDING DOMAIN-CONTAINING PROTEIN"/>
    <property type="match status" value="1"/>
</dbReference>
<dbReference type="STRING" id="1179773.BN6_41760"/>
<keyword evidence="2" id="KW-1185">Reference proteome</keyword>
<proteinExistence type="predicted"/>
<dbReference type="AlphaFoldDB" id="K0K3K1"/>
<dbReference type="InterPro" id="IPR009351">
    <property type="entry name" value="AlkZ-like"/>
</dbReference>
<dbReference type="EMBL" id="HE804045">
    <property type="protein sequence ID" value="CCH31464.1"/>
    <property type="molecule type" value="Genomic_DNA"/>
</dbReference>
<dbReference type="RefSeq" id="WP_015101576.1">
    <property type="nucleotide sequence ID" value="NC_019673.1"/>
</dbReference>